<accession>A0A382N693</accession>
<proteinExistence type="predicted"/>
<protein>
    <submittedName>
        <fullName evidence="2">Uncharacterized protein</fullName>
    </submittedName>
</protein>
<keyword evidence="1" id="KW-0472">Membrane</keyword>
<gene>
    <name evidence="2" type="ORF">METZ01_LOCUS308156</name>
</gene>
<feature type="transmembrane region" description="Helical" evidence="1">
    <location>
        <begin position="58"/>
        <end position="75"/>
    </location>
</feature>
<dbReference type="EMBL" id="UINC01097525">
    <property type="protein sequence ID" value="SVC55302.1"/>
    <property type="molecule type" value="Genomic_DNA"/>
</dbReference>
<organism evidence="2">
    <name type="scientific">marine metagenome</name>
    <dbReference type="NCBI Taxonomy" id="408172"/>
    <lineage>
        <taxon>unclassified sequences</taxon>
        <taxon>metagenomes</taxon>
        <taxon>ecological metagenomes</taxon>
    </lineage>
</organism>
<dbReference type="AlphaFoldDB" id="A0A382N693"/>
<reference evidence="2" key="1">
    <citation type="submission" date="2018-05" db="EMBL/GenBank/DDBJ databases">
        <authorList>
            <person name="Lanie J.A."/>
            <person name="Ng W.-L."/>
            <person name="Kazmierczak K.M."/>
            <person name="Andrzejewski T.M."/>
            <person name="Davidsen T.M."/>
            <person name="Wayne K.J."/>
            <person name="Tettelin H."/>
            <person name="Glass J.I."/>
            <person name="Rusch D."/>
            <person name="Podicherti R."/>
            <person name="Tsui H.-C.T."/>
            <person name="Winkler M.E."/>
        </authorList>
    </citation>
    <scope>NUCLEOTIDE SEQUENCE</scope>
</reference>
<evidence type="ECO:0000313" key="2">
    <source>
        <dbReference type="EMBL" id="SVC55302.1"/>
    </source>
</evidence>
<sequence length="97" mass="11224">MNPTTTETAFDISFDVGLTLVTSNTYSLKIQAIDRDFNYLELAQAELTIIPPWYFNEWLAFPSITGVLALIFFSINSSFQYLRKKPEAILTQERMYK</sequence>
<keyword evidence="1" id="KW-0812">Transmembrane</keyword>
<keyword evidence="1" id="KW-1133">Transmembrane helix</keyword>
<name>A0A382N693_9ZZZZ</name>
<evidence type="ECO:0000256" key="1">
    <source>
        <dbReference type="SAM" id="Phobius"/>
    </source>
</evidence>